<name>A0AC61QM76_9BACT</name>
<evidence type="ECO:0000313" key="2">
    <source>
        <dbReference type="Proteomes" id="UP000308886"/>
    </source>
</evidence>
<comment type="caution">
    <text evidence="1">The sequence shown here is derived from an EMBL/GenBank/DDBJ whole genome shotgun (WGS) entry which is preliminary data.</text>
</comment>
<dbReference type="EMBL" id="SRZC01000026">
    <property type="protein sequence ID" value="TGX80445.1"/>
    <property type="molecule type" value="Genomic_DNA"/>
</dbReference>
<reference evidence="1" key="1">
    <citation type="submission" date="2019-04" db="EMBL/GenBank/DDBJ databases">
        <title>Microbes associate with the intestines of laboratory mice.</title>
        <authorList>
            <person name="Navarre W."/>
            <person name="Wong E."/>
            <person name="Huang K."/>
            <person name="Tropini C."/>
            <person name="Ng K."/>
            <person name="Yu B."/>
        </authorList>
    </citation>
    <scope>NUCLEOTIDE SEQUENCE</scope>
    <source>
        <strain evidence="1">NM73_A23</strain>
    </source>
</reference>
<organism evidence="1 2">
    <name type="scientific">Palleniella muris</name>
    <dbReference type="NCBI Taxonomy" id="3038145"/>
    <lineage>
        <taxon>Bacteria</taxon>
        <taxon>Pseudomonadati</taxon>
        <taxon>Bacteroidota</taxon>
        <taxon>Bacteroidia</taxon>
        <taxon>Bacteroidales</taxon>
        <taxon>Prevotellaceae</taxon>
        <taxon>Palleniella</taxon>
    </lineage>
</organism>
<proteinExistence type="predicted"/>
<dbReference type="Proteomes" id="UP000308886">
    <property type="component" value="Unassembled WGS sequence"/>
</dbReference>
<accession>A0AC61QM76</accession>
<gene>
    <name evidence="1" type="ORF">E5358_13000</name>
</gene>
<evidence type="ECO:0000313" key="1">
    <source>
        <dbReference type="EMBL" id="TGX80445.1"/>
    </source>
</evidence>
<protein>
    <submittedName>
        <fullName evidence="1">DUF1573 domain-containing protein</fullName>
    </submittedName>
</protein>
<keyword evidence="2" id="KW-1185">Reference proteome</keyword>
<sequence length="128" mass="14106">MKKILFTMLMMLAFVATASAQAKIKFDKTVHNFGQFSETDSKQSCVFTFTNVGDKPLVVNQALASCGCTAPKYTKTPVMPGEKGELKVVYNGAGRMLGHFKKTITVRTNGTPEVVRLYIEGDMTEDKK</sequence>